<name>A0AAV6G2I6_9TELE</name>
<sequence length="97" mass="9689">MPAAPQPPSAFSCGSKTVTCCADGGLDAGGAGGCIVSLCISGAPKSSAPPSRSLSGPPCLHNPPSESCPSLVNLYGLWNRENTGRKLPKSGKHANLV</sequence>
<evidence type="ECO:0000313" key="2">
    <source>
        <dbReference type="Proteomes" id="UP000823561"/>
    </source>
</evidence>
<comment type="caution">
    <text evidence="1">The sequence shown here is derived from an EMBL/GenBank/DDBJ whole genome shotgun (WGS) entry which is preliminary data.</text>
</comment>
<evidence type="ECO:0000313" key="1">
    <source>
        <dbReference type="EMBL" id="KAG5268126.1"/>
    </source>
</evidence>
<proteinExistence type="predicted"/>
<accession>A0AAV6G2I6</accession>
<dbReference type="Proteomes" id="UP000823561">
    <property type="component" value="Chromosome 16"/>
</dbReference>
<reference evidence="1" key="1">
    <citation type="submission" date="2020-10" db="EMBL/GenBank/DDBJ databases">
        <title>Chromosome-scale genome assembly of the Allis shad, Alosa alosa.</title>
        <authorList>
            <person name="Margot Z."/>
            <person name="Christophe K."/>
            <person name="Cabau C."/>
            <person name="Louis A."/>
            <person name="Berthelot C."/>
            <person name="Parey E."/>
            <person name="Roest Crollius H."/>
            <person name="Montfort J."/>
            <person name="Robinson-Rechavi M."/>
            <person name="Bucao C."/>
            <person name="Bouchez O."/>
            <person name="Gislard M."/>
            <person name="Lluch J."/>
            <person name="Milhes M."/>
            <person name="Lampietro C."/>
            <person name="Lopez Roques C."/>
            <person name="Donnadieu C."/>
            <person name="Braasch I."/>
            <person name="Desvignes T."/>
            <person name="Postlethwait J."/>
            <person name="Bobe J."/>
            <person name="Guiguen Y."/>
        </authorList>
    </citation>
    <scope>NUCLEOTIDE SEQUENCE</scope>
    <source>
        <strain evidence="1">M-15738</strain>
        <tissue evidence="1">Blood</tissue>
    </source>
</reference>
<dbReference type="AlphaFoldDB" id="A0AAV6G2I6"/>
<gene>
    <name evidence="1" type="ORF">AALO_G00208530</name>
</gene>
<dbReference type="EMBL" id="JADWDJ010000016">
    <property type="protein sequence ID" value="KAG5268126.1"/>
    <property type="molecule type" value="Genomic_DNA"/>
</dbReference>
<keyword evidence="2" id="KW-1185">Reference proteome</keyword>
<protein>
    <submittedName>
        <fullName evidence="1">Uncharacterized protein</fullName>
    </submittedName>
</protein>
<organism evidence="1 2">
    <name type="scientific">Alosa alosa</name>
    <name type="common">allis shad</name>
    <dbReference type="NCBI Taxonomy" id="278164"/>
    <lineage>
        <taxon>Eukaryota</taxon>
        <taxon>Metazoa</taxon>
        <taxon>Chordata</taxon>
        <taxon>Craniata</taxon>
        <taxon>Vertebrata</taxon>
        <taxon>Euteleostomi</taxon>
        <taxon>Actinopterygii</taxon>
        <taxon>Neopterygii</taxon>
        <taxon>Teleostei</taxon>
        <taxon>Clupei</taxon>
        <taxon>Clupeiformes</taxon>
        <taxon>Clupeoidei</taxon>
        <taxon>Clupeidae</taxon>
        <taxon>Alosa</taxon>
    </lineage>
</organism>